<evidence type="ECO:0000313" key="3">
    <source>
        <dbReference type="Proteomes" id="UP001153076"/>
    </source>
</evidence>
<protein>
    <submittedName>
        <fullName evidence="2">Uncharacterized protein</fullName>
    </submittedName>
</protein>
<dbReference type="EMBL" id="JAKOGI010002113">
    <property type="protein sequence ID" value="KAJ8422896.1"/>
    <property type="molecule type" value="Genomic_DNA"/>
</dbReference>
<feature type="region of interest" description="Disordered" evidence="1">
    <location>
        <begin position="1"/>
        <end position="25"/>
    </location>
</feature>
<dbReference type="Proteomes" id="UP001153076">
    <property type="component" value="Unassembled WGS sequence"/>
</dbReference>
<sequence>MSIQGRDPGLIHCNGHPTQWPPQPGSVDKLYHHFGALRNPFRANDLKGPRFLRREREPIQPQPRDEEYSTEVVATIAEGYAEGQEMNPTGMIRLPLRFDDKVKARNLEVDFLVVDVPTTYNIILGRSTLHKAGSGVPAVIRFQDLAQPWNNAILSAGLAVRKFLWDARAPPRASPPACEAALAAVGASSVRRKPGVRTPAD</sequence>
<accession>A0A9Q1GPD5</accession>
<proteinExistence type="predicted"/>
<dbReference type="OrthoDB" id="1746852at2759"/>
<organism evidence="2 3">
    <name type="scientific">Carnegiea gigantea</name>
    <dbReference type="NCBI Taxonomy" id="171969"/>
    <lineage>
        <taxon>Eukaryota</taxon>
        <taxon>Viridiplantae</taxon>
        <taxon>Streptophyta</taxon>
        <taxon>Embryophyta</taxon>
        <taxon>Tracheophyta</taxon>
        <taxon>Spermatophyta</taxon>
        <taxon>Magnoliopsida</taxon>
        <taxon>eudicotyledons</taxon>
        <taxon>Gunneridae</taxon>
        <taxon>Pentapetalae</taxon>
        <taxon>Caryophyllales</taxon>
        <taxon>Cactineae</taxon>
        <taxon>Cactaceae</taxon>
        <taxon>Cactoideae</taxon>
        <taxon>Echinocereeae</taxon>
        <taxon>Carnegiea</taxon>
    </lineage>
</organism>
<reference evidence="2" key="1">
    <citation type="submission" date="2022-04" db="EMBL/GenBank/DDBJ databases">
        <title>Carnegiea gigantea Genome sequencing and assembly v2.</title>
        <authorList>
            <person name="Copetti D."/>
            <person name="Sanderson M.J."/>
            <person name="Burquez A."/>
            <person name="Wojciechowski M.F."/>
        </authorList>
    </citation>
    <scope>NUCLEOTIDE SEQUENCE</scope>
    <source>
        <strain evidence="2">SGP5-SGP5p</strain>
        <tissue evidence="2">Aerial part</tissue>
    </source>
</reference>
<keyword evidence="3" id="KW-1185">Reference proteome</keyword>
<name>A0A9Q1GPD5_9CARY</name>
<evidence type="ECO:0000313" key="2">
    <source>
        <dbReference type="EMBL" id="KAJ8422896.1"/>
    </source>
</evidence>
<dbReference type="AlphaFoldDB" id="A0A9Q1GPD5"/>
<comment type="caution">
    <text evidence="2">The sequence shown here is derived from an EMBL/GenBank/DDBJ whole genome shotgun (WGS) entry which is preliminary data.</text>
</comment>
<evidence type="ECO:0000256" key="1">
    <source>
        <dbReference type="SAM" id="MobiDB-lite"/>
    </source>
</evidence>
<gene>
    <name evidence="2" type="ORF">Cgig2_026417</name>
</gene>